<evidence type="ECO:0000256" key="1">
    <source>
        <dbReference type="ARBA" id="ARBA00022946"/>
    </source>
</evidence>
<dbReference type="InterPro" id="IPR045179">
    <property type="entry name" value="YgfZ/GcvT"/>
</dbReference>
<organism evidence="3 4">
    <name type="scientific">Sinomonas halotolerans</name>
    <dbReference type="NCBI Taxonomy" id="1644133"/>
    <lineage>
        <taxon>Bacteria</taxon>
        <taxon>Bacillati</taxon>
        <taxon>Actinomycetota</taxon>
        <taxon>Actinomycetes</taxon>
        <taxon>Micrococcales</taxon>
        <taxon>Micrococcaceae</taxon>
        <taxon>Sinomonas</taxon>
    </lineage>
</organism>
<dbReference type="EMBL" id="JBDFRB010000004">
    <property type="protein sequence ID" value="MEN2744157.1"/>
    <property type="molecule type" value="Genomic_DNA"/>
</dbReference>
<dbReference type="PANTHER" id="PTHR22602:SF0">
    <property type="entry name" value="TRANSFERASE CAF17, MITOCHONDRIAL-RELATED"/>
    <property type="match status" value="1"/>
</dbReference>
<evidence type="ECO:0000256" key="2">
    <source>
        <dbReference type="SAM" id="MobiDB-lite"/>
    </source>
</evidence>
<dbReference type="RefSeq" id="WP_345884003.1">
    <property type="nucleotide sequence ID" value="NZ_JBDFRB010000004.1"/>
</dbReference>
<dbReference type="PANTHER" id="PTHR22602">
    <property type="entry name" value="TRANSFERASE CAF17, MITOCHONDRIAL-RELATED"/>
    <property type="match status" value="1"/>
</dbReference>
<evidence type="ECO:0000313" key="3">
    <source>
        <dbReference type="EMBL" id="MEN2744157.1"/>
    </source>
</evidence>
<sequence length="382" mass="40221">MTYSSELLDRPGAVAGGGPDSGVAAHYGDPLREQRELAAGRAAVDLSQRGIVTVAGPDRLSWLTTLSSQQVAGLGPGESSELLLLSVQGRIEFDARIVDDGERAWLLVEAAEAAPLAAWLTSMKFMLRVEVEDVSGTYGVLAATRRLEVLAPFGPAGSALVWEDPWPHVAPGGYSYAAVDDAHHPGADRPWCEHVVEKPRLAEAAGALAADGIGLAGTMAAEALRIAAWRPRWGAETDEKTIPHELDLLRTAVHLSKGCYKGQETVARVHNLGHPPRRLTLLQLDGSAHTLPAAGSEVFPRGEDGTPDAGARPVGRVTSAALHWEMGPIALAVLKRSTDPAATLVVRGADDGELYSAGQEPIVAPDAGSVVSRPTGFLRRNA</sequence>
<dbReference type="Proteomes" id="UP001422074">
    <property type="component" value="Unassembled WGS sequence"/>
</dbReference>
<keyword evidence="1" id="KW-0809">Transit peptide</keyword>
<comment type="caution">
    <text evidence="3">The sequence shown here is derived from an EMBL/GenBank/DDBJ whole genome shotgun (WGS) entry which is preliminary data.</text>
</comment>
<accession>A0ABU9WY86</accession>
<dbReference type="InterPro" id="IPR017703">
    <property type="entry name" value="YgfZ/GCV_T_CS"/>
</dbReference>
<dbReference type="InterPro" id="IPR027266">
    <property type="entry name" value="TrmE/GcvT-like"/>
</dbReference>
<dbReference type="NCBIfam" id="TIGR03317">
    <property type="entry name" value="ygfZ_signature"/>
    <property type="match status" value="1"/>
</dbReference>
<proteinExistence type="predicted"/>
<dbReference type="PIRSF" id="PIRSF006487">
    <property type="entry name" value="GcvT"/>
    <property type="match status" value="1"/>
</dbReference>
<reference evidence="3 4" key="1">
    <citation type="submission" date="2024-05" db="EMBL/GenBank/DDBJ databases">
        <title>Sinomonas sp. nov., isolated from a waste landfill.</title>
        <authorList>
            <person name="Zhao Y."/>
        </authorList>
    </citation>
    <scope>NUCLEOTIDE SEQUENCE [LARGE SCALE GENOMIC DNA]</scope>
    <source>
        <strain evidence="3 4">CCTCC AB2014300</strain>
    </source>
</reference>
<keyword evidence="4" id="KW-1185">Reference proteome</keyword>
<gene>
    <name evidence="3" type="ORF">ABCQ75_06345</name>
</gene>
<evidence type="ECO:0000313" key="4">
    <source>
        <dbReference type="Proteomes" id="UP001422074"/>
    </source>
</evidence>
<protein>
    <submittedName>
        <fullName evidence="3">Folate-binding protein</fullName>
    </submittedName>
</protein>
<name>A0ABU9WY86_9MICC</name>
<dbReference type="Gene3D" id="3.30.1360.120">
    <property type="entry name" value="Probable tRNA modification gtpase trme, domain 1"/>
    <property type="match status" value="1"/>
</dbReference>
<dbReference type="SUPFAM" id="SSF103025">
    <property type="entry name" value="Folate-binding domain"/>
    <property type="match status" value="1"/>
</dbReference>
<feature type="region of interest" description="Disordered" evidence="2">
    <location>
        <begin position="1"/>
        <end position="22"/>
    </location>
</feature>